<dbReference type="Pfam" id="PF04828">
    <property type="entry name" value="GFA"/>
    <property type="match status" value="1"/>
</dbReference>
<dbReference type="InterPro" id="IPR006913">
    <property type="entry name" value="CENP-V/GFA"/>
</dbReference>
<evidence type="ECO:0000256" key="3">
    <source>
        <dbReference type="ARBA" id="ARBA00022833"/>
    </source>
</evidence>
<evidence type="ECO:0000259" key="5">
    <source>
        <dbReference type="PROSITE" id="PS51891"/>
    </source>
</evidence>
<proteinExistence type="inferred from homology"/>
<dbReference type="EMBL" id="LT629763">
    <property type="protein sequence ID" value="SDS20451.1"/>
    <property type="molecule type" value="Genomic_DNA"/>
</dbReference>
<feature type="domain" description="CENP-V/GFA" evidence="5">
    <location>
        <begin position="4"/>
        <end position="120"/>
    </location>
</feature>
<dbReference type="SUPFAM" id="SSF51316">
    <property type="entry name" value="Mss4-like"/>
    <property type="match status" value="1"/>
</dbReference>
<dbReference type="PROSITE" id="PS51891">
    <property type="entry name" value="CENP_V_GFA"/>
    <property type="match status" value="1"/>
</dbReference>
<keyword evidence="4" id="KW-0456">Lyase</keyword>
<dbReference type="RefSeq" id="WP_092285121.1">
    <property type="nucleotide sequence ID" value="NZ_LT629763.1"/>
</dbReference>
<dbReference type="GO" id="GO:0016846">
    <property type="term" value="F:carbon-sulfur lyase activity"/>
    <property type="evidence" value="ECO:0007669"/>
    <property type="project" value="InterPro"/>
</dbReference>
<dbReference type="OrthoDB" id="7765631at2"/>
<dbReference type="Proteomes" id="UP000243413">
    <property type="component" value="Chromosome I"/>
</dbReference>
<comment type="similarity">
    <text evidence="1">Belongs to the Gfa family.</text>
</comment>
<accession>A0A1H1QAA5</accession>
<organism evidence="6 7">
    <name type="scientific">Halopseudomonas sabulinigri</name>
    <dbReference type="NCBI Taxonomy" id="472181"/>
    <lineage>
        <taxon>Bacteria</taxon>
        <taxon>Pseudomonadati</taxon>
        <taxon>Pseudomonadota</taxon>
        <taxon>Gammaproteobacteria</taxon>
        <taxon>Pseudomonadales</taxon>
        <taxon>Pseudomonadaceae</taxon>
        <taxon>Halopseudomonas</taxon>
    </lineage>
</organism>
<name>A0A1H1QAA5_9GAMM</name>
<dbReference type="AlphaFoldDB" id="A0A1H1QAA5"/>
<reference evidence="7" key="1">
    <citation type="submission" date="2016-10" db="EMBL/GenBank/DDBJ databases">
        <authorList>
            <person name="Varghese N."/>
            <person name="Submissions S."/>
        </authorList>
    </citation>
    <scope>NUCLEOTIDE SEQUENCE [LARGE SCALE GENOMIC DNA]</scope>
    <source>
        <strain evidence="7">JCM 14963</strain>
    </source>
</reference>
<keyword evidence="3" id="KW-0862">Zinc</keyword>
<evidence type="ECO:0000256" key="4">
    <source>
        <dbReference type="ARBA" id="ARBA00023239"/>
    </source>
</evidence>
<evidence type="ECO:0000256" key="1">
    <source>
        <dbReference type="ARBA" id="ARBA00005495"/>
    </source>
</evidence>
<keyword evidence="2" id="KW-0479">Metal-binding</keyword>
<sequence length="144" mass="16077">MTELHGKCLCEAVTYQITGNLGPIYHCHCSKCRRWHGAAFRTRTSILRSQFSWLSGEDKLSTYDSSDNVTKYFCRTCGSPLISTYKDHPQVLGIALGGLEGEITEQPQGHLFTDSKASWHQITDDLPQFPGWPGAEALVRKTAD</sequence>
<dbReference type="PANTHER" id="PTHR33337">
    <property type="entry name" value="GFA DOMAIN-CONTAINING PROTEIN"/>
    <property type="match status" value="1"/>
</dbReference>
<dbReference type="PANTHER" id="PTHR33337:SF40">
    <property type="entry name" value="CENP-V_GFA DOMAIN-CONTAINING PROTEIN-RELATED"/>
    <property type="match status" value="1"/>
</dbReference>
<protein>
    <submittedName>
        <fullName evidence="6">Uncharacterized conserved protein</fullName>
    </submittedName>
</protein>
<dbReference type="InterPro" id="IPR011057">
    <property type="entry name" value="Mss4-like_sf"/>
</dbReference>
<gene>
    <name evidence="6" type="ORF">SAMN05216271_1393</name>
</gene>
<dbReference type="Gene3D" id="3.90.1590.10">
    <property type="entry name" value="glutathione-dependent formaldehyde- activating enzyme (gfa)"/>
    <property type="match status" value="1"/>
</dbReference>
<evidence type="ECO:0000313" key="6">
    <source>
        <dbReference type="EMBL" id="SDS20451.1"/>
    </source>
</evidence>
<dbReference type="STRING" id="472181.SAMN05216271_1393"/>
<evidence type="ECO:0000256" key="2">
    <source>
        <dbReference type="ARBA" id="ARBA00022723"/>
    </source>
</evidence>
<dbReference type="GO" id="GO:0046872">
    <property type="term" value="F:metal ion binding"/>
    <property type="evidence" value="ECO:0007669"/>
    <property type="project" value="UniProtKB-KW"/>
</dbReference>
<evidence type="ECO:0000313" key="7">
    <source>
        <dbReference type="Proteomes" id="UP000243413"/>
    </source>
</evidence>